<dbReference type="InterPro" id="IPR000182">
    <property type="entry name" value="GNAT_dom"/>
</dbReference>
<feature type="domain" description="C2H2-type" evidence="17">
    <location>
        <begin position="1258"/>
        <end position="1287"/>
    </location>
</feature>
<dbReference type="SMART" id="SM00558">
    <property type="entry name" value="JmjC"/>
    <property type="match status" value="1"/>
</dbReference>
<dbReference type="GO" id="GO:0034647">
    <property type="term" value="F:histone H3K4me/H3K4me2/H3K4me3 demethylase activity"/>
    <property type="evidence" value="ECO:0007669"/>
    <property type="project" value="TreeGrafter"/>
</dbReference>
<evidence type="ECO:0000259" key="20">
    <source>
        <dbReference type="PROSITE" id="PS51186"/>
    </source>
</evidence>
<dbReference type="PROSITE" id="PS51184">
    <property type="entry name" value="JMJC"/>
    <property type="match status" value="1"/>
</dbReference>
<proteinExistence type="inferred from homology"/>
<dbReference type="PROSITE" id="PS51183">
    <property type="entry name" value="JMJN"/>
    <property type="match status" value="1"/>
</dbReference>
<evidence type="ECO:0000256" key="2">
    <source>
        <dbReference type="ARBA" id="ARBA00022723"/>
    </source>
</evidence>
<comment type="similarity">
    <text evidence="1">Belongs to the JHDM3 histone demethylase family.</text>
</comment>
<feature type="compositionally biased region" description="Basic residues" evidence="16">
    <location>
        <begin position="209"/>
        <end position="220"/>
    </location>
</feature>
<dbReference type="Pfam" id="PF00583">
    <property type="entry name" value="Acetyltransf_1"/>
    <property type="match status" value="1"/>
</dbReference>
<feature type="region of interest" description="Disordered" evidence="16">
    <location>
        <begin position="209"/>
        <end position="256"/>
    </location>
</feature>
<dbReference type="SMART" id="SM00355">
    <property type="entry name" value="ZnF_C2H2"/>
    <property type="match status" value="4"/>
</dbReference>
<evidence type="ECO:0000256" key="7">
    <source>
        <dbReference type="ARBA" id="ARBA00022964"/>
    </source>
</evidence>
<evidence type="ECO:0000256" key="9">
    <source>
        <dbReference type="ARBA" id="ARBA00023004"/>
    </source>
</evidence>
<keyword evidence="9" id="KW-0408">Iron</keyword>
<dbReference type="GO" id="GO:0009826">
    <property type="term" value="P:unidimensional cell growth"/>
    <property type="evidence" value="ECO:0007669"/>
    <property type="project" value="UniProtKB-ARBA"/>
</dbReference>
<evidence type="ECO:0000256" key="16">
    <source>
        <dbReference type="SAM" id="MobiDB-lite"/>
    </source>
</evidence>
<feature type="compositionally biased region" description="Basic and acidic residues" evidence="16">
    <location>
        <begin position="1186"/>
        <end position="1201"/>
    </location>
</feature>
<dbReference type="CDD" id="cd04301">
    <property type="entry name" value="NAT_SF"/>
    <property type="match status" value="1"/>
</dbReference>
<feature type="domain" description="JmjC" evidence="19">
    <location>
        <begin position="295"/>
        <end position="464"/>
    </location>
</feature>
<keyword evidence="11" id="KW-0804">Transcription</keyword>
<dbReference type="InterPro" id="IPR003347">
    <property type="entry name" value="JmjC_dom"/>
</dbReference>
<comment type="catalytic activity">
    <reaction evidence="13">
        <text>N(6),N(6)-dimethyl-L-lysyl(27)-[histone H3] + 2-oxoglutarate + O2 = N(6)-methyl-L-lysyl(27)-[histone H3] + formaldehyde + succinate + CO2</text>
        <dbReference type="Rhea" id="RHEA:60232"/>
        <dbReference type="Rhea" id="RHEA-COMP:15539"/>
        <dbReference type="Rhea" id="RHEA-COMP:15544"/>
        <dbReference type="ChEBI" id="CHEBI:15379"/>
        <dbReference type="ChEBI" id="CHEBI:16526"/>
        <dbReference type="ChEBI" id="CHEBI:16810"/>
        <dbReference type="ChEBI" id="CHEBI:16842"/>
        <dbReference type="ChEBI" id="CHEBI:30031"/>
        <dbReference type="ChEBI" id="CHEBI:61929"/>
        <dbReference type="ChEBI" id="CHEBI:61976"/>
    </reaction>
    <physiologicalReaction direction="left-to-right" evidence="13">
        <dbReference type="Rhea" id="RHEA:60233"/>
    </physiologicalReaction>
</comment>
<dbReference type="PROSITE" id="PS51186">
    <property type="entry name" value="GNAT"/>
    <property type="match status" value="1"/>
</dbReference>
<comment type="catalytic activity">
    <reaction evidence="14">
        <text>N(6),N(6),N(6)-trimethyl-L-lysyl(27)-[histone H3] + 2-oxoglutarate + O2 = N(6),N(6)-dimethyl-L-lysyl(27)-[histone H3] + formaldehyde + succinate + CO2</text>
        <dbReference type="Rhea" id="RHEA:60228"/>
        <dbReference type="Rhea" id="RHEA-COMP:15535"/>
        <dbReference type="Rhea" id="RHEA-COMP:15539"/>
        <dbReference type="ChEBI" id="CHEBI:15379"/>
        <dbReference type="ChEBI" id="CHEBI:16526"/>
        <dbReference type="ChEBI" id="CHEBI:16810"/>
        <dbReference type="ChEBI" id="CHEBI:16842"/>
        <dbReference type="ChEBI" id="CHEBI:30031"/>
        <dbReference type="ChEBI" id="CHEBI:61961"/>
        <dbReference type="ChEBI" id="CHEBI:61976"/>
    </reaction>
    <physiologicalReaction direction="left-to-right" evidence="14">
        <dbReference type="Rhea" id="RHEA:60229"/>
    </physiologicalReaction>
</comment>
<evidence type="ECO:0000256" key="10">
    <source>
        <dbReference type="ARBA" id="ARBA00023015"/>
    </source>
</evidence>
<dbReference type="Gene3D" id="2.60.120.650">
    <property type="entry name" value="Cupin"/>
    <property type="match status" value="1"/>
</dbReference>
<keyword evidence="2" id="KW-0479">Metal-binding</keyword>
<evidence type="ECO:0000313" key="21">
    <source>
        <dbReference type="EMBL" id="KAL0382677.1"/>
    </source>
</evidence>
<dbReference type="GO" id="GO:0008270">
    <property type="term" value="F:zinc ion binding"/>
    <property type="evidence" value="ECO:0007669"/>
    <property type="project" value="UniProtKB-KW"/>
</dbReference>
<comment type="caution">
    <text evidence="21">The sequence shown here is derived from an EMBL/GenBank/DDBJ whole genome shotgun (WGS) entry which is preliminary data.</text>
</comment>
<dbReference type="Gene3D" id="3.40.630.30">
    <property type="match status" value="1"/>
</dbReference>
<feature type="domain" description="N-acetyltransferase" evidence="20">
    <location>
        <begin position="1447"/>
        <end position="1593"/>
    </location>
</feature>
<dbReference type="EMBL" id="JACGWM010000003">
    <property type="protein sequence ID" value="KAL0382677.1"/>
    <property type="molecule type" value="Genomic_DNA"/>
</dbReference>
<keyword evidence="12" id="KW-0539">Nucleus</keyword>
<dbReference type="GO" id="GO:0048580">
    <property type="term" value="P:regulation of post-embryonic development"/>
    <property type="evidence" value="ECO:0007669"/>
    <property type="project" value="UniProtKB-ARBA"/>
</dbReference>
<dbReference type="Pfam" id="PF02375">
    <property type="entry name" value="JmjN"/>
    <property type="match status" value="1"/>
</dbReference>
<keyword evidence="5" id="KW-0862">Zinc</keyword>
<feature type="region of interest" description="Disordered" evidence="16">
    <location>
        <begin position="1048"/>
        <end position="1073"/>
    </location>
</feature>
<dbReference type="GO" id="GO:2000028">
    <property type="term" value="P:regulation of photoperiodism, flowering"/>
    <property type="evidence" value="ECO:0007669"/>
    <property type="project" value="UniProtKB-ARBA"/>
</dbReference>
<feature type="domain" description="C2H2-type" evidence="17">
    <location>
        <begin position="1228"/>
        <end position="1257"/>
    </location>
</feature>
<feature type="compositionally biased region" description="Polar residues" evidence="16">
    <location>
        <begin position="1113"/>
        <end position="1125"/>
    </location>
</feature>
<accession>A0AAW2RRD2</accession>
<dbReference type="InterPro" id="IPR013087">
    <property type="entry name" value="Znf_C2H2_type"/>
</dbReference>
<feature type="compositionally biased region" description="Basic and acidic residues" evidence="16">
    <location>
        <begin position="1162"/>
        <end position="1176"/>
    </location>
</feature>
<dbReference type="GO" id="GO:0010628">
    <property type="term" value="P:positive regulation of gene expression"/>
    <property type="evidence" value="ECO:0007669"/>
    <property type="project" value="UniProtKB-ARBA"/>
</dbReference>
<evidence type="ECO:0000256" key="1">
    <source>
        <dbReference type="ARBA" id="ARBA00009711"/>
    </source>
</evidence>
<feature type="compositionally biased region" description="Low complexity" evidence="16">
    <location>
        <begin position="239"/>
        <end position="255"/>
    </location>
</feature>
<evidence type="ECO:0000256" key="15">
    <source>
        <dbReference type="PROSITE-ProRule" id="PRU00042"/>
    </source>
</evidence>
<sequence>MKNVVIPKWLERLPLAPEFRPTDTEFADPIAYISKIEKEASAFGICKVIPPLPKPSRKYVLHNLNKSLSKCPELGLDVRLVTSSKTDSGAKDNCDRAVNSGESRAVFTTRHQELGCEKGKRVKGADGDHGVTAQKQVWQSGEVYTLEQFETKAKNFAKSQLGMLKEVNPLVIEAMFWKAAFEKPIYVEYANDVPGSAFGEPEGSLRYFDKRRRRRRKRHSFDRNNLGISDSKNDQLDTGNSISGNNDSGSQNNHNICTETASNSLLSNQSHHGASFSGRKDFEGADEMEGTAGWKLSNCPWNLQVIARSPGSLTRFMPDDIPGVTSPMIYIGMLFSWFAWHVEDHELHSLNFLHMGSAKTWYAVPGDYAFNFEETVRLHGYGGNADRLVALSLLGEKTTVLSPEIIVASGIPCCRLVQNPGEFVVTFPRAYHIGFSHGFNCGEAANFGTPKWLTIAKEAAVRRAAMNYLPMLSHQQLLYLLTMSFISSIKGYANSFGGMIGIKTLGCALLVLWDVESMPSSSKESEPCKETDAALTSLGKDSPQNNDDIHDLSQLSKYIGAVGFDLNDDDLAYDFQIESGTLPCIACGILGFPFMAVVQPSEVASTNLLMDPLIVSVESGQPSELNPVKEGAAKDFTEKTKLNKKDLHHVNEASSVAETSQSTHQAVEQASVPSPSSSLEHEAFSSQVKIAKGWNISNVSLKPRIFCLEHAIEIEGLLSSKGGANVLVICHSEDKTHAAVIAEEIGVPFCYTDVELSNGSPEDLNLIDIAIDREEQVDCAEDWTSKLSINLQHCVKVKKNSPSKNVQHLLSLGGLFCDATPISNASGVKWLSRKLRSKRRLKRLFQNKRSDMNTNEEHQMAKKDVKIIQYSRKRYKSRASAGIQVPIESKNLVVRDTLDTDAEDLDKEDKNTSRSILTRVETNGKSFSGPSALPFDSISESLRDHPGLLSGRDSFEKSFPSHHGNSVMASTPFIENVEAQKLISPPNELAVSENVGSTSDENGIGNAAEDVTLREEETMDESTVATKACDQVAETDLEILHNVQSDGDDLTKEASEHGGSSNCSDDEPPRGHDEQMEAISDQLVTDRDTHVDVASHNDNGESVSLLERKDSADANSIMAQSSSIAKTGRKRKREVNLQSEDYFHVGGFIRGPCEGLRPRAREVATGHVPDNKKQAKETPTMSKVRKATDHSVPRKDKKENQKGRYKCELDGCTMSFQTKAELLLHKGNRCPVEGCRKKFNSHKYAIQHQRVHDDDRPLKCPWDGCTMSFKWAWARTEHLRVHTGERPYVCKVKGCGLTFRFVSDFSRHRRKTGHYFIFVVELTLLFLCVMQEVDLDKPTESFRLLVRRAFCVSEGQFAHSQERNFQKPLLSCSTASAVRLPLYHSFRPGSLHPPLRRTFRTSTSSTKWPSHRPLSSHPADLSATLFPPNPPPPFTSFTVFLLELSSIPFPATANPHFPPLLNSVLLDLPIDDPQRESFRSRANDVNIFGNDVIVGGFVFVFPNYSTFLAKPGFYIEDIFVRECYRRKGLGKMLLSAVAAQAAKMGYGRVEWVVLDWNVNAITFYEQMGAQILPEWRICRLSGEVLQAYAHVNL</sequence>
<dbReference type="PANTHER" id="PTHR10694">
    <property type="entry name" value="LYSINE-SPECIFIC DEMETHYLASE"/>
    <property type="match status" value="1"/>
</dbReference>
<dbReference type="GO" id="GO:0040029">
    <property type="term" value="P:epigenetic regulation of gene expression"/>
    <property type="evidence" value="ECO:0007669"/>
    <property type="project" value="UniProtKB-ARBA"/>
</dbReference>
<dbReference type="SUPFAM" id="SSF51197">
    <property type="entry name" value="Clavaminate synthase-like"/>
    <property type="match status" value="1"/>
</dbReference>
<feature type="domain" description="JmjN" evidence="18">
    <location>
        <begin position="16"/>
        <end position="57"/>
    </location>
</feature>
<feature type="region of interest" description="Disordered" evidence="16">
    <location>
        <begin position="519"/>
        <end position="546"/>
    </location>
</feature>
<evidence type="ECO:0000256" key="8">
    <source>
        <dbReference type="ARBA" id="ARBA00023002"/>
    </source>
</evidence>
<feature type="region of interest" description="Disordered" evidence="16">
    <location>
        <begin position="1092"/>
        <end position="1132"/>
    </location>
</feature>
<dbReference type="Pfam" id="PF02373">
    <property type="entry name" value="JmjC"/>
    <property type="match status" value="1"/>
</dbReference>
<keyword evidence="7" id="KW-0223">Dioxygenase</keyword>
<dbReference type="InterPro" id="IPR036236">
    <property type="entry name" value="Znf_C2H2_sf"/>
</dbReference>
<dbReference type="SUPFAM" id="SSF57667">
    <property type="entry name" value="beta-beta-alpha zinc fingers"/>
    <property type="match status" value="2"/>
</dbReference>
<evidence type="ECO:0000259" key="17">
    <source>
        <dbReference type="PROSITE" id="PS50157"/>
    </source>
</evidence>
<keyword evidence="3" id="KW-0677">Repeat</keyword>
<dbReference type="FunFam" id="3.30.160.60:FF:000747">
    <property type="entry name" value="Probable lysine-specific demethylase ELF6"/>
    <property type="match status" value="1"/>
</dbReference>
<feature type="region of interest" description="Disordered" evidence="16">
    <location>
        <begin position="653"/>
        <end position="678"/>
    </location>
</feature>
<organism evidence="21">
    <name type="scientific">Sesamum calycinum</name>
    <dbReference type="NCBI Taxonomy" id="2727403"/>
    <lineage>
        <taxon>Eukaryota</taxon>
        <taxon>Viridiplantae</taxon>
        <taxon>Streptophyta</taxon>
        <taxon>Embryophyta</taxon>
        <taxon>Tracheophyta</taxon>
        <taxon>Spermatophyta</taxon>
        <taxon>Magnoliopsida</taxon>
        <taxon>eudicotyledons</taxon>
        <taxon>Gunneridae</taxon>
        <taxon>Pentapetalae</taxon>
        <taxon>asterids</taxon>
        <taxon>lamiids</taxon>
        <taxon>Lamiales</taxon>
        <taxon>Pedaliaceae</taxon>
        <taxon>Sesamum</taxon>
    </lineage>
</organism>
<name>A0AAW2RRD2_9LAMI</name>
<keyword evidence="4 15" id="KW-0863">Zinc-finger</keyword>
<evidence type="ECO:0000256" key="3">
    <source>
        <dbReference type="ARBA" id="ARBA00022737"/>
    </source>
</evidence>
<evidence type="ECO:0000256" key="6">
    <source>
        <dbReference type="ARBA" id="ARBA00022853"/>
    </source>
</evidence>
<keyword evidence="6" id="KW-0156">Chromatin regulator</keyword>
<feature type="region of interest" description="Disordered" evidence="16">
    <location>
        <begin position="1162"/>
        <end position="1201"/>
    </location>
</feature>
<keyword evidence="8" id="KW-0560">Oxidoreductase</keyword>
<dbReference type="PANTHER" id="PTHR10694:SF45">
    <property type="entry name" value="LYSINE-SPECIFIC DEMETHYLASE ELF6"/>
    <property type="match status" value="1"/>
</dbReference>
<feature type="compositionally biased region" description="Basic and acidic residues" evidence="16">
    <location>
        <begin position="523"/>
        <end position="532"/>
    </location>
</feature>
<evidence type="ECO:0000259" key="18">
    <source>
        <dbReference type="PROSITE" id="PS51183"/>
    </source>
</evidence>
<dbReference type="PROSITE" id="PS00028">
    <property type="entry name" value="ZINC_FINGER_C2H2_1"/>
    <property type="match status" value="3"/>
</dbReference>
<evidence type="ECO:0000256" key="12">
    <source>
        <dbReference type="ARBA" id="ARBA00023242"/>
    </source>
</evidence>
<evidence type="ECO:0000256" key="14">
    <source>
        <dbReference type="ARBA" id="ARBA00051751"/>
    </source>
</evidence>
<evidence type="ECO:0000256" key="4">
    <source>
        <dbReference type="ARBA" id="ARBA00022771"/>
    </source>
</evidence>
<protein>
    <submittedName>
        <fullName evidence="21">Lysine-specific demethylase ELF6</fullName>
    </submittedName>
</protein>
<evidence type="ECO:0000256" key="5">
    <source>
        <dbReference type="ARBA" id="ARBA00022833"/>
    </source>
</evidence>
<keyword evidence="10" id="KW-0805">Transcription regulation</keyword>
<reference evidence="21" key="1">
    <citation type="submission" date="2020-06" db="EMBL/GenBank/DDBJ databases">
        <authorList>
            <person name="Li T."/>
            <person name="Hu X."/>
            <person name="Zhang T."/>
            <person name="Song X."/>
            <person name="Zhang H."/>
            <person name="Dai N."/>
            <person name="Sheng W."/>
            <person name="Hou X."/>
            <person name="Wei L."/>
        </authorList>
    </citation>
    <scope>NUCLEOTIDE SEQUENCE</scope>
    <source>
        <strain evidence="21">KEN8</strain>
        <tissue evidence="21">Leaf</tissue>
    </source>
</reference>
<dbReference type="GO" id="GO:0016747">
    <property type="term" value="F:acyltransferase activity, transferring groups other than amino-acyl groups"/>
    <property type="evidence" value="ECO:0007669"/>
    <property type="project" value="InterPro"/>
</dbReference>
<gene>
    <name evidence="21" type="ORF">Scaly_0555000</name>
</gene>
<dbReference type="GO" id="GO:0009741">
    <property type="term" value="P:response to brassinosteroid"/>
    <property type="evidence" value="ECO:0007669"/>
    <property type="project" value="UniProtKB-ARBA"/>
</dbReference>
<dbReference type="PROSITE" id="PS50157">
    <property type="entry name" value="ZINC_FINGER_C2H2_2"/>
    <property type="match status" value="3"/>
</dbReference>
<reference evidence="21" key="2">
    <citation type="journal article" date="2024" name="Plant">
        <title>Genomic evolution and insights into agronomic trait innovations of Sesamum species.</title>
        <authorList>
            <person name="Miao H."/>
            <person name="Wang L."/>
            <person name="Qu L."/>
            <person name="Liu H."/>
            <person name="Sun Y."/>
            <person name="Le M."/>
            <person name="Wang Q."/>
            <person name="Wei S."/>
            <person name="Zheng Y."/>
            <person name="Lin W."/>
            <person name="Duan Y."/>
            <person name="Cao H."/>
            <person name="Xiong S."/>
            <person name="Wang X."/>
            <person name="Wei L."/>
            <person name="Li C."/>
            <person name="Ma Q."/>
            <person name="Ju M."/>
            <person name="Zhao R."/>
            <person name="Li G."/>
            <person name="Mu C."/>
            <person name="Tian Q."/>
            <person name="Mei H."/>
            <person name="Zhang T."/>
            <person name="Gao T."/>
            <person name="Zhang H."/>
        </authorList>
    </citation>
    <scope>NUCLEOTIDE SEQUENCE</scope>
    <source>
        <strain evidence="21">KEN8</strain>
    </source>
</reference>
<dbReference type="GO" id="GO:0071558">
    <property type="term" value="F:histone H3K27me2/H3K27me3 demethylase activity"/>
    <property type="evidence" value="ECO:0007669"/>
    <property type="project" value="UniProtKB-ARBA"/>
</dbReference>
<dbReference type="GO" id="GO:0000785">
    <property type="term" value="C:chromatin"/>
    <property type="evidence" value="ECO:0007669"/>
    <property type="project" value="TreeGrafter"/>
</dbReference>
<dbReference type="InterPro" id="IPR016181">
    <property type="entry name" value="Acyl_CoA_acyltransferase"/>
</dbReference>
<dbReference type="InterPro" id="IPR003349">
    <property type="entry name" value="JmjN"/>
</dbReference>
<evidence type="ECO:0000256" key="13">
    <source>
        <dbReference type="ARBA" id="ARBA00050682"/>
    </source>
</evidence>
<evidence type="ECO:0000259" key="19">
    <source>
        <dbReference type="PROSITE" id="PS51184"/>
    </source>
</evidence>
<dbReference type="Gene3D" id="3.30.160.60">
    <property type="entry name" value="Classic Zinc Finger"/>
    <property type="match status" value="1"/>
</dbReference>
<evidence type="ECO:0000256" key="11">
    <source>
        <dbReference type="ARBA" id="ARBA00023163"/>
    </source>
</evidence>
<dbReference type="SMART" id="SM00545">
    <property type="entry name" value="JmjN"/>
    <property type="match status" value="1"/>
</dbReference>
<feature type="domain" description="C2H2-type" evidence="17">
    <location>
        <begin position="1288"/>
        <end position="1314"/>
    </location>
</feature>
<dbReference type="SUPFAM" id="SSF55729">
    <property type="entry name" value="Acyl-CoA N-acyltransferases (Nat)"/>
    <property type="match status" value="1"/>
</dbReference>
<dbReference type="GO" id="GO:0005634">
    <property type="term" value="C:nucleus"/>
    <property type="evidence" value="ECO:0007669"/>
    <property type="project" value="TreeGrafter"/>
</dbReference>